<dbReference type="InterPro" id="IPR037041">
    <property type="entry name" value="Trigger_fac_C_sf"/>
</dbReference>
<dbReference type="HAMAP" id="MF_00303">
    <property type="entry name" value="Trigger_factor_Tig"/>
    <property type="match status" value="1"/>
</dbReference>
<accession>A0A810PX90</accession>
<dbReference type="Pfam" id="PF05698">
    <property type="entry name" value="Trigger_C"/>
    <property type="match status" value="1"/>
</dbReference>
<feature type="domain" description="PPIase FKBP-type" evidence="15">
    <location>
        <begin position="162"/>
        <end position="251"/>
    </location>
</feature>
<evidence type="ECO:0000313" key="17">
    <source>
        <dbReference type="Proteomes" id="UP000681035"/>
    </source>
</evidence>
<dbReference type="SUPFAM" id="SSF54534">
    <property type="entry name" value="FKBP-like"/>
    <property type="match status" value="1"/>
</dbReference>
<dbReference type="NCBIfam" id="TIGR00115">
    <property type="entry name" value="tig"/>
    <property type="match status" value="1"/>
</dbReference>
<evidence type="ECO:0000256" key="6">
    <source>
        <dbReference type="ARBA" id="ARBA00023110"/>
    </source>
</evidence>
<evidence type="ECO:0000256" key="4">
    <source>
        <dbReference type="ARBA" id="ARBA00016902"/>
    </source>
</evidence>
<dbReference type="GO" id="GO:0044183">
    <property type="term" value="F:protein folding chaperone"/>
    <property type="evidence" value="ECO:0007669"/>
    <property type="project" value="TreeGrafter"/>
</dbReference>
<evidence type="ECO:0000256" key="1">
    <source>
        <dbReference type="ARBA" id="ARBA00000971"/>
    </source>
</evidence>
<dbReference type="GO" id="GO:0043022">
    <property type="term" value="F:ribosome binding"/>
    <property type="evidence" value="ECO:0007669"/>
    <property type="project" value="TreeGrafter"/>
</dbReference>
<evidence type="ECO:0000256" key="7">
    <source>
        <dbReference type="ARBA" id="ARBA00023186"/>
    </source>
</evidence>
<dbReference type="EMBL" id="AP023418">
    <property type="protein sequence ID" value="BCK80779.1"/>
    <property type="molecule type" value="Genomic_DNA"/>
</dbReference>
<keyword evidence="5 12" id="KW-0132">Cell division</keyword>
<evidence type="ECO:0000256" key="10">
    <source>
        <dbReference type="ARBA" id="ARBA00024849"/>
    </source>
</evidence>
<evidence type="ECO:0000256" key="8">
    <source>
        <dbReference type="ARBA" id="ARBA00023235"/>
    </source>
</evidence>
<keyword evidence="12" id="KW-0963">Cytoplasm</keyword>
<evidence type="ECO:0000256" key="5">
    <source>
        <dbReference type="ARBA" id="ARBA00022618"/>
    </source>
</evidence>
<dbReference type="InterPro" id="IPR008881">
    <property type="entry name" value="Trigger_fac_ribosome-bd_bac"/>
</dbReference>
<keyword evidence="7 12" id="KW-0143">Chaperone</keyword>
<keyword evidence="9 12" id="KW-0131">Cell cycle</keyword>
<dbReference type="Pfam" id="PF05697">
    <property type="entry name" value="Trigger_N"/>
    <property type="match status" value="1"/>
</dbReference>
<evidence type="ECO:0000256" key="12">
    <source>
        <dbReference type="HAMAP-Rule" id="MF_00303"/>
    </source>
</evidence>
<dbReference type="GO" id="GO:0005737">
    <property type="term" value="C:cytoplasm"/>
    <property type="evidence" value="ECO:0007669"/>
    <property type="project" value="UniProtKB-SubCell"/>
</dbReference>
<protein>
    <recommendedName>
        <fullName evidence="4 12">Trigger factor</fullName>
        <shortName evidence="12">TF</shortName>
        <ecNumber evidence="3 12">5.2.1.8</ecNumber>
    </recommendedName>
    <alternativeName>
        <fullName evidence="11 12">PPIase</fullName>
    </alternativeName>
</protein>
<evidence type="ECO:0000256" key="14">
    <source>
        <dbReference type="RuleBase" id="RU003914"/>
    </source>
</evidence>
<sequence length="440" mass="48506">MSVKSCENLEKSQVKLTIEVGAEEFEKAVNKAYLQMRGKMNVPGFRPGKAPRKIIEGMYGAEVFYEEAVNIVLPDAYEAAVQEQKLEVVGYPQVELESCGKDGVVFQCTVAVYPEVTLGQYKGLEAPRAEVKVMAADVNARLKEMAERNSRLVSVERAVKKGDTATIDFEGFDNGVAFDGGKGENFDLEIGSGSFVPGFEDQLVGMKAGEEKDIDITFPENYTPELAGKPVVFHVKVNEVKVKEIPAMDDEFAKDVSEFDTLKELKADLKKKITGERKESAQRAFEDVLMQKVAEGITCDIPDAMVNLQAEQMANNFKQQLASQGIPFDQYLKMTGTTEADFLSQAHGPAQEQVRMDLAVEAIIKAEGLEATDDEVNAEMQKLADKYGMDLESVKKYLPAAQVREQVIREKVVKLVADSAVAVAPEAEEKKEDKAEETAE</sequence>
<dbReference type="InterPro" id="IPR036611">
    <property type="entry name" value="Trigger_fac_ribosome-bd_sf"/>
</dbReference>
<dbReference type="InterPro" id="IPR027304">
    <property type="entry name" value="Trigger_fact/SurA_dom_sf"/>
</dbReference>
<dbReference type="InterPro" id="IPR001179">
    <property type="entry name" value="PPIase_FKBP_dom"/>
</dbReference>
<comment type="domain">
    <text evidence="12">Consists of 3 domains; the N-terminus binds the ribosome, the middle domain has PPIase activity, while the C-terminus has intrinsic chaperone activity on its own.</text>
</comment>
<dbReference type="SUPFAM" id="SSF102735">
    <property type="entry name" value="Trigger factor ribosome-binding domain"/>
    <property type="match status" value="1"/>
</dbReference>
<dbReference type="PANTHER" id="PTHR30560:SF3">
    <property type="entry name" value="TRIGGER FACTOR-LIKE PROTEIN TIG, CHLOROPLASTIC"/>
    <property type="match status" value="1"/>
</dbReference>
<comment type="function">
    <text evidence="10 12">Involved in protein export. Acts as a chaperone by maintaining the newly synthesized protein in an open conformation. Functions as a peptidyl-prolyl cis-trans isomerase.</text>
</comment>
<dbReference type="SUPFAM" id="SSF109998">
    <property type="entry name" value="Triger factor/SurA peptide-binding domain-like"/>
    <property type="match status" value="1"/>
</dbReference>
<dbReference type="FunFam" id="3.10.50.40:FF:000001">
    <property type="entry name" value="Trigger factor"/>
    <property type="match status" value="1"/>
</dbReference>
<comment type="similarity">
    <text evidence="2 12 14">Belongs to the FKBP-type PPIase family. Tig subfamily.</text>
</comment>
<evidence type="ECO:0000259" key="15">
    <source>
        <dbReference type="PROSITE" id="PS50059"/>
    </source>
</evidence>
<dbReference type="GO" id="GO:0015031">
    <property type="term" value="P:protein transport"/>
    <property type="evidence" value="ECO:0007669"/>
    <property type="project" value="UniProtKB-UniRule"/>
</dbReference>
<dbReference type="EC" id="5.2.1.8" evidence="3 12"/>
<organism evidence="16 17">
    <name type="scientific">Vescimonas coprocola</name>
    <dbReference type="NCBI Taxonomy" id="2714355"/>
    <lineage>
        <taxon>Bacteria</taxon>
        <taxon>Bacillati</taxon>
        <taxon>Bacillota</taxon>
        <taxon>Clostridia</taxon>
        <taxon>Eubacteriales</taxon>
        <taxon>Oscillospiraceae</taxon>
        <taxon>Vescimonas</taxon>
    </lineage>
</organism>
<evidence type="ECO:0000256" key="2">
    <source>
        <dbReference type="ARBA" id="ARBA00005464"/>
    </source>
</evidence>
<dbReference type="GO" id="GO:0003755">
    <property type="term" value="F:peptidyl-prolyl cis-trans isomerase activity"/>
    <property type="evidence" value="ECO:0007669"/>
    <property type="project" value="UniProtKB-UniRule"/>
</dbReference>
<evidence type="ECO:0000256" key="3">
    <source>
        <dbReference type="ARBA" id="ARBA00013194"/>
    </source>
</evidence>
<gene>
    <name evidence="16" type="primary">tig_1</name>
    <name evidence="12" type="synonym">tig</name>
    <name evidence="16" type="ORF">MM50RIKEN_05420</name>
</gene>
<dbReference type="Gene3D" id="1.10.3120.10">
    <property type="entry name" value="Trigger factor, C-terminal domain"/>
    <property type="match status" value="1"/>
</dbReference>
<dbReference type="GO" id="GO:0051301">
    <property type="term" value="P:cell division"/>
    <property type="evidence" value="ECO:0007669"/>
    <property type="project" value="UniProtKB-KW"/>
</dbReference>
<keyword evidence="6 12" id="KW-0697">Rotamase</keyword>
<dbReference type="PANTHER" id="PTHR30560">
    <property type="entry name" value="TRIGGER FACTOR CHAPERONE AND PEPTIDYL-PROLYL CIS/TRANS ISOMERASE"/>
    <property type="match status" value="1"/>
</dbReference>
<evidence type="ECO:0000256" key="11">
    <source>
        <dbReference type="ARBA" id="ARBA00029986"/>
    </source>
</evidence>
<dbReference type="GO" id="GO:0051083">
    <property type="term" value="P:'de novo' cotranslational protein folding"/>
    <property type="evidence" value="ECO:0007669"/>
    <property type="project" value="TreeGrafter"/>
</dbReference>
<dbReference type="InterPro" id="IPR046357">
    <property type="entry name" value="PPIase_dom_sf"/>
</dbReference>
<proteinExistence type="inferred from homology"/>
<dbReference type="PIRSF" id="PIRSF003095">
    <property type="entry name" value="Trigger_factor"/>
    <property type="match status" value="1"/>
</dbReference>
<comment type="subcellular location">
    <subcellularLocation>
        <location evidence="12">Cytoplasm</location>
    </subcellularLocation>
    <text evidence="12">About half TF is bound to the ribosome near the polypeptide exit tunnel while the other half is free in the cytoplasm.</text>
</comment>
<comment type="catalytic activity">
    <reaction evidence="1 12 13">
        <text>[protein]-peptidylproline (omega=180) = [protein]-peptidylproline (omega=0)</text>
        <dbReference type="Rhea" id="RHEA:16237"/>
        <dbReference type="Rhea" id="RHEA-COMP:10747"/>
        <dbReference type="Rhea" id="RHEA-COMP:10748"/>
        <dbReference type="ChEBI" id="CHEBI:83833"/>
        <dbReference type="ChEBI" id="CHEBI:83834"/>
        <dbReference type="EC" id="5.2.1.8"/>
    </reaction>
</comment>
<evidence type="ECO:0000313" key="16">
    <source>
        <dbReference type="EMBL" id="BCK80779.1"/>
    </source>
</evidence>
<dbReference type="Gene3D" id="3.10.50.40">
    <property type="match status" value="1"/>
</dbReference>
<dbReference type="InterPro" id="IPR008880">
    <property type="entry name" value="Trigger_fac_C"/>
</dbReference>
<name>A0A810PX90_9FIRM</name>
<dbReference type="KEGG" id="vcop:MM50RIKEN_05420"/>
<dbReference type="GO" id="GO:0043335">
    <property type="term" value="P:protein unfolding"/>
    <property type="evidence" value="ECO:0007669"/>
    <property type="project" value="TreeGrafter"/>
</dbReference>
<dbReference type="InterPro" id="IPR005215">
    <property type="entry name" value="Trig_fac"/>
</dbReference>
<keyword evidence="17" id="KW-1185">Reference proteome</keyword>
<keyword evidence="8 12" id="KW-0413">Isomerase</keyword>
<reference evidence="16" key="1">
    <citation type="submission" date="2020-09" db="EMBL/GenBank/DDBJ databases">
        <title>New species isolated from human feces.</title>
        <authorList>
            <person name="Kitahara M."/>
            <person name="Shigeno Y."/>
            <person name="Shime M."/>
            <person name="Matsumoto Y."/>
            <person name="Nakamura S."/>
            <person name="Motooka D."/>
            <person name="Fukuoka S."/>
            <person name="Nishikawa H."/>
            <person name="Benno Y."/>
        </authorList>
    </citation>
    <scope>NUCLEOTIDE SEQUENCE</scope>
    <source>
        <strain evidence="16">MM50</strain>
    </source>
</reference>
<dbReference type="AlphaFoldDB" id="A0A810PX90"/>
<dbReference type="PROSITE" id="PS50059">
    <property type="entry name" value="FKBP_PPIASE"/>
    <property type="match status" value="1"/>
</dbReference>
<evidence type="ECO:0000256" key="9">
    <source>
        <dbReference type="ARBA" id="ARBA00023306"/>
    </source>
</evidence>
<dbReference type="Gene3D" id="3.30.70.1050">
    <property type="entry name" value="Trigger factor ribosome-binding domain"/>
    <property type="match status" value="1"/>
</dbReference>
<dbReference type="Proteomes" id="UP000681035">
    <property type="component" value="Chromosome"/>
</dbReference>
<dbReference type="Pfam" id="PF00254">
    <property type="entry name" value="FKBP_C"/>
    <property type="match status" value="1"/>
</dbReference>
<evidence type="ECO:0000256" key="13">
    <source>
        <dbReference type="PROSITE-ProRule" id="PRU00277"/>
    </source>
</evidence>
<dbReference type="RefSeq" id="WP_213541640.1">
    <property type="nucleotide sequence ID" value="NZ_AP023418.1"/>
</dbReference>